<comment type="caution">
    <text evidence="2">The sequence shown here is derived from an EMBL/GenBank/DDBJ whole genome shotgun (WGS) entry which is preliminary data.</text>
</comment>
<accession>A0A495W2L6</accession>
<protein>
    <submittedName>
        <fullName evidence="2">Uncharacterized protein</fullName>
    </submittedName>
</protein>
<dbReference type="AlphaFoldDB" id="A0A495W2L6"/>
<reference evidence="2 3" key="1">
    <citation type="submission" date="2018-10" db="EMBL/GenBank/DDBJ databases">
        <title>Sequencing the genomes of 1000 actinobacteria strains.</title>
        <authorList>
            <person name="Klenk H.-P."/>
        </authorList>
    </citation>
    <scope>NUCLEOTIDE SEQUENCE [LARGE SCALE GENOMIC DNA]</scope>
    <source>
        <strain evidence="2 3">DSM 43800</strain>
    </source>
</reference>
<evidence type="ECO:0000313" key="3">
    <source>
        <dbReference type="Proteomes" id="UP000282084"/>
    </source>
</evidence>
<feature type="region of interest" description="Disordered" evidence="1">
    <location>
        <begin position="1"/>
        <end position="83"/>
    </location>
</feature>
<evidence type="ECO:0000256" key="1">
    <source>
        <dbReference type="SAM" id="MobiDB-lite"/>
    </source>
</evidence>
<evidence type="ECO:0000313" key="2">
    <source>
        <dbReference type="EMBL" id="RKT54088.1"/>
    </source>
</evidence>
<gene>
    <name evidence="2" type="ORF">C8E97_2678</name>
</gene>
<sequence length="83" mass="8629">MTSTAAVARPQHDTGTAATLYERYPGPHATCSRARPRRAGPRTRLDPDAALDALVGRSPTAPLAGTPTPDDLLRPPSEGRAGA</sequence>
<organism evidence="2 3">
    <name type="scientific">Saccharothrix australiensis</name>
    <dbReference type="NCBI Taxonomy" id="2072"/>
    <lineage>
        <taxon>Bacteria</taxon>
        <taxon>Bacillati</taxon>
        <taxon>Actinomycetota</taxon>
        <taxon>Actinomycetes</taxon>
        <taxon>Pseudonocardiales</taxon>
        <taxon>Pseudonocardiaceae</taxon>
        <taxon>Saccharothrix</taxon>
    </lineage>
</organism>
<proteinExistence type="predicted"/>
<name>A0A495W2L6_9PSEU</name>
<keyword evidence="3" id="KW-1185">Reference proteome</keyword>
<dbReference type="Proteomes" id="UP000282084">
    <property type="component" value="Unassembled WGS sequence"/>
</dbReference>
<dbReference type="EMBL" id="RBXO01000001">
    <property type="protein sequence ID" value="RKT54088.1"/>
    <property type="molecule type" value="Genomic_DNA"/>
</dbReference>